<organism evidence="3 4">
    <name type="scientific">Taylorella asinigenitalis (strain MCE3)</name>
    <dbReference type="NCBI Taxonomy" id="1008459"/>
    <lineage>
        <taxon>Bacteria</taxon>
        <taxon>Pseudomonadati</taxon>
        <taxon>Pseudomonadota</taxon>
        <taxon>Betaproteobacteria</taxon>
        <taxon>Burkholderiales</taxon>
        <taxon>Alcaligenaceae</taxon>
        <taxon>Taylorella</taxon>
    </lineage>
</organism>
<gene>
    <name evidence="3" type="ordered locus">TASI_1129</name>
</gene>
<comment type="catalytic activity">
    <reaction evidence="1">
        <text>AMP + H2O = D-ribose 5-phosphate + adenine</text>
        <dbReference type="Rhea" id="RHEA:20129"/>
        <dbReference type="ChEBI" id="CHEBI:15377"/>
        <dbReference type="ChEBI" id="CHEBI:16708"/>
        <dbReference type="ChEBI" id="CHEBI:78346"/>
        <dbReference type="ChEBI" id="CHEBI:456215"/>
        <dbReference type="EC" id="3.2.2.4"/>
    </reaction>
</comment>
<reference key="1">
    <citation type="submission" date="2011-09" db="EMBL/GenBank/DDBJ databases">
        <title>Genomic characterization of the Taylorella genus.</title>
        <authorList>
            <person name="Hebert L."/>
            <person name="Moumen B."/>
            <person name="Pons N."/>
            <person name="Duquesne F."/>
            <person name="Breuil M.-F."/>
            <person name="Goux D."/>
            <person name="Batto J.-M."/>
            <person name="Renault P."/>
            <person name="Laugier C."/>
            <person name="Petry S."/>
        </authorList>
    </citation>
    <scope>NUCLEOTIDE SEQUENCE</scope>
    <source>
        <strain>MCE3</strain>
    </source>
</reference>
<dbReference type="GO" id="GO:0005829">
    <property type="term" value="C:cytosol"/>
    <property type="evidence" value="ECO:0007669"/>
    <property type="project" value="TreeGrafter"/>
</dbReference>
<name>G4Q9W4_TAYAM</name>
<sequence length="222" mass="24285">MVELRSKTIQGQITEIAGELHDAASHLKNVTQALSIFGSARIKQDDPLYALTTDISRKLASAGFTIISGGGPGIMEAANRGAHEVNGHSIGLNIKLPHETTNNPYQSQSIYFKYFVSRKTTFFMNSWAYIIMPGGFGTMDELFEALTLVQTGKANKAPIILVGSEFWSGLLDFIKNGQLANGYISPKDLDLISVTDDADEVLKIVTEYYAKNHQNPHCLGLC</sequence>
<dbReference type="Proteomes" id="UP000009284">
    <property type="component" value="Chromosome"/>
</dbReference>
<dbReference type="PANTHER" id="PTHR43393:SF2">
    <property type="entry name" value="CYTOKININ RIBOSIDE 5'-MONOPHOSPHATE PHOSPHORIBOHYDROLASE"/>
    <property type="match status" value="1"/>
</dbReference>
<evidence type="ECO:0000256" key="2">
    <source>
        <dbReference type="RuleBase" id="RU363015"/>
    </source>
</evidence>
<keyword evidence="2" id="KW-0203">Cytokinin biosynthesis</keyword>
<dbReference type="AlphaFoldDB" id="G4Q9W4"/>
<evidence type="ECO:0000313" key="3">
    <source>
        <dbReference type="EMBL" id="AEP36883.1"/>
    </source>
</evidence>
<dbReference type="Gene3D" id="3.40.50.450">
    <property type="match status" value="1"/>
</dbReference>
<comment type="similarity">
    <text evidence="2">Belongs to the LOG family.</text>
</comment>
<reference evidence="3 4" key="2">
    <citation type="journal article" date="2012" name="PLoS ONE">
        <title>Genomic characterization of the taylorella genus.</title>
        <authorList>
            <person name="Hebert L."/>
            <person name="Moumen B."/>
            <person name="Pons N."/>
            <person name="Duquesne F."/>
            <person name="Breuil M.F."/>
            <person name="Goux D."/>
            <person name="Batto J.M."/>
            <person name="Laugier C."/>
            <person name="Renault P."/>
            <person name="Petry S."/>
        </authorList>
    </citation>
    <scope>NUCLEOTIDE SEQUENCE [LARGE SCALE GENOMIC DNA]</scope>
    <source>
        <strain evidence="3 4">MCE3</strain>
    </source>
</reference>
<dbReference type="PANTHER" id="PTHR43393">
    <property type="entry name" value="CYTOKININ RIBOSIDE 5'-MONOPHOSPHATE PHOSPHORIBOHYDROLASE"/>
    <property type="match status" value="1"/>
</dbReference>
<protein>
    <recommendedName>
        <fullName evidence="2">Cytokinin riboside 5'-monophosphate phosphoribohydrolase</fullName>
        <ecNumber evidence="2">3.2.2.n1</ecNumber>
    </recommendedName>
</protein>
<dbReference type="GO" id="GO:0008714">
    <property type="term" value="F:AMP nucleosidase activity"/>
    <property type="evidence" value="ECO:0007669"/>
    <property type="project" value="UniProtKB-EC"/>
</dbReference>
<dbReference type="SUPFAM" id="SSF102405">
    <property type="entry name" value="MCP/YpsA-like"/>
    <property type="match status" value="1"/>
</dbReference>
<dbReference type="NCBIfam" id="TIGR00730">
    <property type="entry name" value="Rossman fold protein, TIGR00730 family"/>
    <property type="match status" value="1"/>
</dbReference>
<dbReference type="InterPro" id="IPR005269">
    <property type="entry name" value="LOG"/>
</dbReference>
<dbReference type="KEGG" id="tas:TASI_1129"/>
<proteinExistence type="inferred from homology"/>
<dbReference type="EMBL" id="CP003059">
    <property type="protein sequence ID" value="AEP36883.1"/>
    <property type="molecule type" value="Genomic_DNA"/>
</dbReference>
<keyword evidence="2" id="KW-0378">Hydrolase</keyword>
<dbReference type="HOGENOM" id="CLU_058336_0_5_4"/>
<keyword evidence="4" id="KW-1185">Reference proteome</keyword>
<dbReference type="RefSeq" id="WP_014111777.1">
    <property type="nucleotide sequence ID" value="NC_016043.1"/>
</dbReference>
<dbReference type="OrthoDB" id="9801098at2"/>
<dbReference type="eggNOG" id="COG1611">
    <property type="taxonomic scope" value="Bacteria"/>
</dbReference>
<dbReference type="EC" id="3.2.2.n1" evidence="2"/>
<accession>G4Q9W4</accession>
<dbReference type="InterPro" id="IPR052341">
    <property type="entry name" value="LOG_family_nucleotidases"/>
</dbReference>
<dbReference type="STRING" id="1008459.TASI_1129"/>
<dbReference type="Pfam" id="PF03641">
    <property type="entry name" value="Lysine_decarbox"/>
    <property type="match status" value="1"/>
</dbReference>
<evidence type="ECO:0000313" key="4">
    <source>
        <dbReference type="Proteomes" id="UP000009284"/>
    </source>
</evidence>
<dbReference type="InterPro" id="IPR031100">
    <property type="entry name" value="LOG_fam"/>
</dbReference>
<evidence type="ECO:0000256" key="1">
    <source>
        <dbReference type="ARBA" id="ARBA00000274"/>
    </source>
</evidence>
<dbReference type="GO" id="GO:0009691">
    <property type="term" value="P:cytokinin biosynthetic process"/>
    <property type="evidence" value="ECO:0007669"/>
    <property type="project" value="UniProtKB-UniRule"/>
</dbReference>